<keyword evidence="8 15" id="KW-0489">Methyltransferase</keyword>
<dbReference type="InterPro" id="IPR029026">
    <property type="entry name" value="tRNA_m1G_MTases_N"/>
</dbReference>
<evidence type="ECO:0000256" key="5">
    <source>
        <dbReference type="ARBA" id="ARBA00012807"/>
    </source>
</evidence>
<feature type="domain" description="N-acetyltransferase" evidence="16">
    <location>
        <begin position="258"/>
        <end position="408"/>
    </location>
</feature>
<feature type="binding site" evidence="15">
    <location>
        <position position="131"/>
    </location>
    <ligand>
        <name>S-adenosyl-L-methionine</name>
        <dbReference type="ChEBI" id="CHEBI:59789"/>
    </ligand>
</feature>
<evidence type="ECO:0000256" key="11">
    <source>
        <dbReference type="ARBA" id="ARBA00022694"/>
    </source>
</evidence>
<dbReference type="HAMAP" id="MF_00605">
    <property type="entry name" value="TrmD"/>
    <property type="match status" value="1"/>
</dbReference>
<comment type="catalytic activity">
    <reaction evidence="14 15">
        <text>guanosine(37) in tRNA + S-adenosyl-L-methionine = N(1)-methylguanosine(37) in tRNA + S-adenosyl-L-homocysteine + H(+)</text>
        <dbReference type="Rhea" id="RHEA:36899"/>
        <dbReference type="Rhea" id="RHEA-COMP:10145"/>
        <dbReference type="Rhea" id="RHEA-COMP:10147"/>
        <dbReference type="ChEBI" id="CHEBI:15378"/>
        <dbReference type="ChEBI" id="CHEBI:57856"/>
        <dbReference type="ChEBI" id="CHEBI:59789"/>
        <dbReference type="ChEBI" id="CHEBI:73542"/>
        <dbReference type="ChEBI" id="CHEBI:74269"/>
        <dbReference type="EC" id="2.1.1.228"/>
    </reaction>
</comment>
<evidence type="ECO:0000313" key="18">
    <source>
        <dbReference type="Proteomes" id="UP000628079"/>
    </source>
</evidence>
<evidence type="ECO:0000256" key="12">
    <source>
        <dbReference type="ARBA" id="ARBA00029736"/>
    </source>
</evidence>
<comment type="caution">
    <text evidence="17">The sequence shown here is derived from an EMBL/GenBank/DDBJ whole genome shotgun (WGS) entry which is preliminary data.</text>
</comment>
<proteinExistence type="inferred from homology"/>
<dbReference type="GO" id="GO:0002939">
    <property type="term" value="P:tRNA N1-guanine methylation"/>
    <property type="evidence" value="ECO:0007669"/>
    <property type="project" value="TreeGrafter"/>
</dbReference>
<dbReference type="PANTHER" id="PTHR46417:SF1">
    <property type="entry name" value="TRNA (GUANINE-N(1)-)-METHYLTRANSFERASE"/>
    <property type="match status" value="1"/>
</dbReference>
<reference evidence="17" key="2">
    <citation type="submission" date="2020-09" db="EMBL/GenBank/DDBJ databases">
        <authorList>
            <person name="Sun Q."/>
            <person name="Zhou Y."/>
        </authorList>
    </citation>
    <scope>NUCLEOTIDE SEQUENCE</scope>
    <source>
        <strain evidence="17">CGMCC 1.10749</strain>
    </source>
</reference>
<dbReference type="CDD" id="cd18080">
    <property type="entry name" value="TrmD-like"/>
    <property type="match status" value="1"/>
</dbReference>
<dbReference type="InterPro" id="IPR002649">
    <property type="entry name" value="tRNA_m1G_MeTrfase_TrmD"/>
</dbReference>
<evidence type="ECO:0000256" key="14">
    <source>
        <dbReference type="ARBA" id="ARBA00047783"/>
    </source>
</evidence>
<comment type="function">
    <text evidence="1 15">Specifically methylates guanosine-37 in various tRNAs.</text>
</comment>
<evidence type="ECO:0000256" key="2">
    <source>
        <dbReference type="ARBA" id="ARBA00004496"/>
    </source>
</evidence>
<evidence type="ECO:0000256" key="1">
    <source>
        <dbReference type="ARBA" id="ARBA00002634"/>
    </source>
</evidence>
<dbReference type="CDD" id="cd04301">
    <property type="entry name" value="NAT_SF"/>
    <property type="match status" value="1"/>
</dbReference>
<sequence length="410" mass="45048">MAQQRLDVVTIFPEYLAPLDLSLIGKARRDGLLDLHVHDLRDFTHDRHRTVDDSPYGGGAGMVMKPGPWAEALEHVVAQGSAGEAGGAATTGAGEPARVPTLIIPGPGGERFTQQVARELADEPWLAFACGRYEGIDERVYEWAGERMPVRVLSLGDYVLNGGEVAVLAMVEAVARLLPGVIGNAESLVEESHEDGLLEYPVYTKPAEWGGRHVPDVLLGGNHRAIAEWRHEQRVQRTAERRPDLLPPAAASTALVDLEERVATPADAPDLQVLTRACWAPEFARYGMFGAGEEDLETVRAGIQEWDTRVWRRDGQLLASFRVRPHPTQEATWQIGRLMVAPYLQGRGLGRELLAYAESLAPEDVGTFWLNTGAKSTENLRMYKKAGYRVRPGEGEFPGTVDLTKRRSPA</sequence>
<evidence type="ECO:0000256" key="9">
    <source>
        <dbReference type="ARBA" id="ARBA00022679"/>
    </source>
</evidence>
<dbReference type="SUPFAM" id="SSF55729">
    <property type="entry name" value="Acyl-CoA N-acyltransferases (Nat)"/>
    <property type="match status" value="1"/>
</dbReference>
<dbReference type="InterPro" id="IPR029028">
    <property type="entry name" value="Alpha/beta_knot_MTases"/>
</dbReference>
<keyword evidence="9 15" id="KW-0808">Transferase</keyword>
<dbReference type="InterPro" id="IPR016181">
    <property type="entry name" value="Acyl_CoA_acyltransferase"/>
</dbReference>
<dbReference type="RefSeq" id="WP_035946523.1">
    <property type="nucleotide sequence ID" value="NZ_BMEA01000002.1"/>
</dbReference>
<dbReference type="PANTHER" id="PTHR46417">
    <property type="entry name" value="TRNA (GUANINE-N(1)-)-METHYLTRANSFERASE"/>
    <property type="match status" value="1"/>
</dbReference>
<evidence type="ECO:0000256" key="7">
    <source>
        <dbReference type="ARBA" id="ARBA00022490"/>
    </source>
</evidence>
<dbReference type="Gene3D" id="1.10.1270.20">
    <property type="entry name" value="tRNA(m1g37)methyltransferase, domain 2"/>
    <property type="match status" value="1"/>
</dbReference>
<dbReference type="InterPro" id="IPR016009">
    <property type="entry name" value="tRNA_MeTrfase_TRMD/TRM10"/>
</dbReference>
<comment type="similarity">
    <text evidence="3 15">Belongs to the RNA methyltransferase TrmD family.</text>
</comment>
<dbReference type="GO" id="GO:0052906">
    <property type="term" value="F:tRNA (guanine(37)-N1)-methyltransferase activity"/>
    <property type="evidence" value="ECO:0007669"/>
    <property type="project" value="UniProtKB-UniRule"/>
</dbReference>
<keyword evidence="10 15" id="KW-0949">S-adenosyl-L-methionine</keyword>
<comment type="subcellular location">
    <subcellularLocation>
        <location evidence="2 15">Cytoplasm</location>
    </subcellularLocation>
</comment>
<dbReference type="AlphaFoldDB" id="A0A8H9KS13"/>
<dbReference type="Pfam" id="PF00583">
    <property type="entry name" value="Acetyltransf_1"/>
    <property type="match status" value="1"/>
</dbReference>
<dbReference type="GO" id="GO:0016747">
    <property type="term" value="F:acyltransferase activity, transferring groups other than amino-acyl groups"/>
    <property type="evidence" value="ECO:0007669"/>
    <property type="project" value="InterPro"/>
</dbReference>
<keyword evidence="7 15" id="KW-0963">Cytoplasm</keyword>
<dbReference type="Pfam" id="PF01746">
    <property type="entry name" value="tRNA_m1G_MT"/>
    <property type="match status" value="1"/>
</dbReference>
<protein>
    <recommendedName>
        <fullName evidence="6 15">tRNA (guanine-N(1)-)-methyltransferase</fullName>
        <ecNumber evidence="5 15">2.1.1.228</ecNumber>
    </recommendedName>
    <alternativeName>
        <fullName evidence="12 15">M1G-methyltransferase</fullName>
    </alternativeName>
    <alternativeName>
        <fullName evidence="13 15">tRNA [GM37] methyltransferase</fullName>
    </alternativeName>
</protein>
<evidence type="ECO:0000256" key="4">
    <source>
        <dbReference type="ARBA" id="ARBA00011738"/>
    </source>
</evidence>
<evidence type="ECO:0000256" key="3">
    <source>
        <dbReference type="ARBA" id="ARBA00007630"/>
    </source>
</evidence>
<dbReference type="Proteomes" id="UP000628079">
    <property type="component" value="Unassembled WGS sequence"/>
</dbReference>
<dbReference type="SUPFAM" id="SSF75217">
    <property type="entry name" value="alpha/beta knot"/>
    <property type="match status" value="1"/>
</dbReference>
<evidence type="ECO:0000313" key="17">
    <source>
        <dbReference type="EMBL" id="GGB86134.1"/>
    </source>
</evidence>
<accession>A0A8H9KS13</accession>
<organism evidence="17 18">
    <name type="scientific">Knoellia flava</name>
    <dbReference type="NCBI Taxonomy" id="913969"/>
    <lineage>
        <taxon>Bacteria</taxon>
        <taxon>Bacillati</taxon>
        <taxon>Actinomycetota</taxon>
        <taxon>Actinomycetes</taxon>
        <taxon>Micrococcales</taxon>
        <taxon>Intrasporangiaceae</taxon>
        <taxon>Knoellia</taxon>
    </lineage>
</organism>
<evidence type="ECO:0000256" key="8">
    <source>
        <dbReference type="ARBA" id="ARBA00022603"/>
    </source>
</evidence>
<dbReference type="PROSITE" id="PS51186">
    <property type="entry name" value="GNAT"/>
    <property type="match status" value="1"/>
</dbReference>
<evidence type="ECO:0000256" key="15">
    <source>
        <dbReference type="HAMAP-Rule" id="MF_00605"/>
    </source>
</evidence>
<dbReference type="Gene3D" id="3.40.630.30">
    <property type="match status" value="1"/>
</dbReference>
<dbReference type="EMBL" id="BMEA01000002">
    <property type="protein sequence ID" value="GGB86134.1"/>
    <property type="molecule type" value="Genomic_DNA"/>
</dbReference>
<keyword evidence="11 15" id="KW-0819">tRNA processing</keyword>
<evidence type="ECO:0000256" key="6">
    <source>
        <dbReference type="ARBA" id="ARBA00014679"/>
    </source>
</evidence>
<dbReference type="EC" id="2.1.1.228" evidence="5 15"/>
<evidence type="ECO:0000256" key="10">
    <source>
        <dbReference type="ARBA" id="ARBA00022691"/>
    </source>
</evidence>
<dbReference type="InterPro" id="IPR023148">
    <property type="entry name" value="tRNA_m1G_MeTrfase_C_sf"/>
</dbReference>
<feature type="binding site" evidence="15">
    <location>
        <begin position="155"/>
        <end position="160"/>
    </location>
    <ligand>
        <name>S-adenosyl-L-methionine</name>
        <dbReference type="ChEBI" id="CHEBI:59789"/>
    </ligand>
</feature>
<reference evidence="17" key="1">
    <citation type="journal article" date="2014" name="Int. J. Syst. Evol. Microbiol.">
        <title>Complete genome sequence of Corynebacterium casei LMG S-19264T (=DSM 44701T), isolated from a smear-ripened cheese.</title>
        <authorList>
            <consortium name="US DOE Joint Genome Institute (JGI-PGF)"/>
            <person name="Walter F."/>
            <person name="Albersmeier A."/>
            <person name="Kalinowski J."/>
            <person name="Ruckert C."/>
        </authorList>
    </citation>
    <scope>NUCLEOTIDE SEQUENCE</scope>
    <source>
        <strain evidence="17">CGMCC 1.10749</strain>
    </source>
</reference>
<dbReference type="NCBIfam" id="NF000648">
    <property type="entry name" value="PRK00026.1"/>
    <property type="match status" value="1"/>
</dbReference>
<dbReference type="GO" id="GO:0005829">
    <property type="term" value="C:cytosol"/>
    <property type="evidence" value="ECO:0007669"/>
    <property type="project" value="TreeGrafter"/>
</dbReference>
<name>A0A8H9KS13_9MICO</name>
<evidence type="ECO:0000256" key="13">
    <source>
        <dbReference type="ARBA" id="ARBA00033392"/>
    </source>
</evidence>
<comment type="subunit">
    <text evidence="4 15">Homodimer.</text>
</comment>
<gene>
    <name evidence="15" type="primary">trmD</name>
    <name evidence="17" type="ORF">GCM10011314_27380</name>
</gene>
<dbReference type="NCBIfam" id="TIGR00088">
    <property type="entry name" value="trmD"/>
    <property type="match status" value="1"/>
</dbReference>
<dbReference type="Gene3D" id="3.40.1280.10">
    <property type="match status" value="1"/>
</dbReference>
<dbReference type="InterPro" id="IPR000182">
    <property type="entry name" value="GNAT_dom"/>
</dbReference>
<evidence type="ECO:0000259" key="16">
    <source>
        <dbReference type="PROSITE" id="PS51186"/>
    </source>
</evidence>